<protein>
    <submittedName>
        <fullName evidence="2">Transposase</fullName>
    </submittedName>
</protein>
<proteinExistence type="predicted"/>
<feature type="coiled-coil region" evidence="1">
    <location>
        <begin position="63"/>
        <end position="90"/>
    </location>
</feature>
<dbReference type="EMBL" id="CP117812">
    <property type="protein sequence ID" value="WDE98405.1"/>
    <property type="molecule type" value="Genomic_DNA"/>
</dbReference>
<dbReference type="RefSeq" id="WP_274153278.1">
    <property type="nucleotide sequence ID" value="NZ_CP117812.1"/>
</dbReference>
<evidence type="ECO:0000313" key="2">
    <source>
        <dbReference type="EMBL" id="WDE98405.1"/>
    </source>
</evidence>
<dbReference type="Proteomes" id="UP001214250">
    <property type="component" value="Chromosome 2"/>
</dbReference>
<organism evidence="2 3">
    <name type="scientific">Lentisphaera profundi</name>
    <dbReference type="NCBI Taxonomy" id="1658616"/>
    <lineage>
        <taxon>Bacteria</taxon>
        <taxon>Pseudomonadati</taxon>
        <taxon>Lentisphaerota</taxon>
        <taxon>Lentisphaeria</taxon>
        <taxon>Lentisphaerales</taxon>
        <taxon>Lentisphaeraceae</taxon>
        <taxon>Lentisphaera</taxon>
    </lineage>
</organism>
<evidence type="ECO:0000256" key="1">
    <source>
        <dbReference type="SAM" id="Coils"/>
    </source>
</evidence>
<dbReference type="InterPro" id="IPR036388">
    <property type="entry name" value="WH-like_DNA-bd_sf"/>
</dbReference>
<keyword evidence="1" id="KW-0175">Coiled coil</keyword>
<dbReference type="Gene3D" id="1.10.10.10">
    <property type="entry name" value="Winged helix-like DNA-binding domain superfamily/Winged helix DNA-binding domain"/>
    <property type="match status" value="1"/>
</dbReference>
<name>A0ABY7VW05_9BACT</name>
<sequence>MKDTIRYSESFKQKVVSELSKGKFPSPHEASKAYGIAGSSTVRDWVKKYGRTDLLPRVIRVESENDRNEVEDLKRKIKELEKTVTELAVSEVMHKAYFDIVCDQNGITDPVAMKKKVAAKLSRESE</sequence>
<reference evidence="2 3" key="1">
    <citation type="submission" date="2023-02" db="EMBL/GenBank/DDBJ databases">
        <title>Genome sequence of Lentisphaera profundi SAORIC-696.</title>
        <authorList>
            <person name="Kim e."/>
            <person name="Cho J.-C."/>
            <person name="Choi A."/>
            <person name="Kang I."/>
        </authorList>
    </citation>
    <scope>NUCLEOTIDE SEQUENCE [LARGE SCALE GENOMIC DNA]</scope>
    <source>
        <strain evidence="2 3">SAORIC-696</strain>
    </source>
</reference>
<gene>
    <name evidence="2" type="ORF">PQO03_21575</name>
</gene>
<keyword evidence="3" id="KW-1185">Reference proteome</keyword>
<accession>A0ABY7VW05</accession>
<dbReference type="InterPro" id="IPR009057">
    <property type="entry name" value="Homeodomain-like_sf"/>
</dbReference>
<dbReference type="SUPFAM" id="SSF46689">
    <property type="entry name" value="Homeodomain-like"/>
    <property type="match status" value="1"/>
</dbReference>
<evidence type="ECO:0000313" key="3">
    <source>
        <dbReference type="Proteomes" id="UP001214250"/>
    </source>
</evidence>